<dbReference type="InterPro" id="IPR036396">
    <property type="entry name" value="Cyt_P450_sf"/>
</dbReference>
<evidence type="ECO:0000313" key="17">
    <source>
        <dbReference type="Proteomes" id="UP000007266"/>
    </source>
</evidence>
<evidence type="ECO:0000256" key="13">
    <source>
        <dbReference type="ARBA" id="ARBA00023136"/>
    </source>
</evidence>
<dbReference type="PANTHER" id="PTHR24291">
    <property type="entry name" value="CYTOCHROME P450 FAMILY 4"/>
    <property type="match status" value="1"/>
</dbReference>
<dbReference type="GO" id="GO:0004497">
    <property type="term" value="F:monooxygenase activity"/>
    <property type="evidence" value="ECO:0007669"/>
    <property type="project" value="UniProtKB-KW"/>
</dbReference>
<evidence type="ECO:0000256" key="12">
    <source>
        <dbReference type="ARBA" id="ARBA00023033"/>
    </source>
</evidence>
<protein>
    <submittedName>
        <fullName evidence="16">Cytochrome P450-like protein</fullName>
    </submittedName>
</protein>
<reference evidence="16 17" key="1">
    <citation type="journal article" date="2008" name="Nature">
        <title>The genome of the model beetle and pest Tribolium castaneum.</title>
        <authorList>
            <consortium name="Tribolium Genome Sequencing Consortium"/>
            <person name="Richards S."/>
            <person name="Gibbs R.A."/>
            <person name="Weinstock G.M."/>
            <person name="Brown S.J."/>
            <person name="Denell R."/>
            <person name="Beeman R.W."/>
            <person name="Gibbs R."/>
            <person name="Beeman R.W."/>
            <person name="Brown S.J."/>
            <person name="Bucher G."/>
            <person name="Friedrich M."/>
            <person name="Grimmelikhuijzen C.J."/>
            <person name="Klingler M."/>
            <person name="Lorenzen M."/>
            <person name="Richards S."/>
            <person name="Roth S."/>
            <person name="Schroder R."/>
            <person name="Tautz D."/>
            <person name="Zdobnov E.M."/>
            <person name="Muzny D."/>
            <person name="Gibbs R.A."/>
            <person name="Weinstock G.M."/>
            <person name="Attaway T."/>
            <person name="Bell S."/>
            <person name="Buhay C.J."/>
            <person name="Chandrabose M.N."/>
            <person name="Chavez D."/>
            <person name="Clerk-Blankenburg K.P."/>
            <person name="Cree A."/>
            <person name="Dao M."/>
            <person name="Davis C."/>
            <person name="Chacko J."/>
            <person name="Dinh H."/>
            <person name="Dugan-Rocha S."/>
            <person name="Fowler G."/>
            <person name="Garner T.T."/>
            <person name="Garnes J."/>
            <person name="Gnirke A."/>
            <person name="Hawes A."/>
            <person name="Hernandez J."/>
            <person name="Hines S."/>
            <person name="Holder M."/>
            <person name="Hume J."/>
            <person name="Jhangiani S.N."/>
            <person name="Joshi V."/>
            <person name="Khan Z.M."/>
            <person name="Jackson L."/>
            <person name="Kovar C."/>
            <person name="Kowis A."/>
            <person name="Lee S."/>
            <person name="Lewis L.R."/>
            <person name="Margolis J."/>
            <person name="Morgan M."/>
            <person name="Nazareth L.V."/>
            <person name="Nguyen N."/>
            <person name="Okwuonu G."/>
            <person name="Parker D."/>
            <person name="Richards S."/>
            <person name="Ruiz S.J."/>
            <person name="Santibanez J."/>
            <person name="Savard J."/>
            <person name="Scherer S.E."/>
            <person name="Schneider B."/>
            <person name="Sodergren E."/>
            <person name="Tautz D."/>
            <person name="Vattahil S."/>
            <person name="Villasana D."/>
            <person name="White C.S."/>
            <person name="Wright R."/>
            <person name="Park Y."/>
            <person name="Beeman R.W."/>
            <person name="Lord J."/>
            <person name="Oppert B."/>
            <person name="Lorenzen M."/>
            <person name="Brown S."/>
            <person name="Wang L."/>
            <person name="Savard J."/>
            <person name="Tautz D."/>
            <person name="Richards S."/>
            <person name="Weinstock G."/>
            <person name="Gibbs R.A."/>
            <person name="Liu Y."/>
            <person name="Worley K."/>
            <person name="Weinstock G."/>
            <person name="Elsik C.G."/>
            <person name="Reese J.T."/>
            <person name="Elhaik E."/>
            <person name="Landan G."/>
            <person name="Graur D."/>
            <person name="Arensburger P."/>
            <person name="Atkinson P."/>
            <person name="Beeman R.W."/>
            <person name="Beidler J."/>
            <person name="Brown S.J."/>
            <person name="Demuth J.P."/>
            <person name="Drury D.W."/>
            <person name="Du Y.Z."/>
            <person name="Fujiwara H."/>
            <person name="Lorenzen M."/>
            <person name="Maselli V."/>
            <person name="Osanai M."/>
            <person name="Park Y."/>
            <person name="Robertson H.M."/>
            <person name="Tu Z."/>
            <person name="Wang J.J."/>
            <person name="Wang S."/>
            <person name="Richards S."/>
            <person name="Song H."/>
            <person name="Zhang L."/>
            <person name="Sodergren E."/>
            <person name="Werner D."/>
            <person name="Stanke M."/>
            <person name="Morgenstern B."/>
            <person name="Solovyev V."/>
            <person name="Kosarev P."/>
            <person name="Brown G."/>
            <person name="Chen H.C."/>
            <person name="Ermolaeva O."/>
            <person name="Hlavina W."/>
            <person name="Kapustin Y."/>
            <person name="Kiryutin B."/>
            <person name="Kitts P."/>
            <person name="Maglott D."/>
            <person name="Pruitt K."/>
            <person name="Sapojnikov V."/>
            <person name="Souvorov A."/>
            <person name="Mackey A.J."/>
            <person name="Waterhouse R.M."/>
            <person name="Wyder S."/>
            <person name="Zdobnov E.M."/>
            <person name="Zdobnov E.M."/>
            <person name="Wyder S."/>
            <person name="Kriventseva E.V."/>
            <person name="Kadowaki T."/>
            <person name="Bork P."/>
            <person name="Aranda M."/>
            <person name="Bao R."/>
            <person name="Beermann A."/>
            <person name="Berns N."/>
            <person name="Bolognesi R."/>
            <person name="Bonneton F."/>
            <person name="Bopp D."/>
            <person name="Brown S.J."/>
            <person name="Bucher G."/>
            <person name="Butts T."/>
            <person name="Chaumot A."/>
            <person name="Denell R.E."/>
            <person name="Ferrier D.E."/>
            <person name="Friedrich M."/>
            <person name="Gordon C.M."/>
            <person name="Jindra M."/>
            <person name="Klingler M."/>
            <person name="Lan Q."/>
            <person name="Lattorff H.M."/>
            <person name="Laudet V."/>
            <person name="von Levetsow C."/>
            <person name="Liu Z."/>
            <person name="Lutz R."/>
            <person name="Lynch J.A."/>
            <person name="da Fonseca R.N."/>
            <person name="Posnien N."/>
            <person name="Reuter R."/>
            <person name="Roth S."/>
            <person name="Savard J."/>
            <person name="Schinko J.B."/>
            <person name="Schmitt C."/>
            <person name="Schoppmeier M."/>
            <person name="Schroder R."/>
            <person name="Shippy T.D."/>
            <person name="Simonnet F."/>
            <person name="Marques-Souza H."/>
            <person name="Tautz D."/>
            <person name="Tomoyasu Y."/>
            <person name="Trauner J."/>
            <person name="Van der Zee M."/>
            <person name="Vervoort M."/>
            <person name="Wittkopp N."/>
            <person name="Wimmer E.A."/>
            <person name="Yang X."/>
            <person name="Jones A.K."/>
            <person name="Sattelle D.B."/>
            <person name="Ebert P.R."/>
            <person name="Nelson D."/>
            <person name="Scott J.G."/>
            <person name="Beeman R.W."/>
            <person name="Muthukrishnan S."/>
            <person name="Kramer K.J."/>
            <person name="Arakane Y."/>
            <person name="Beeman R.W."/>
            <person name="Zhu Q."/>
            <person name="Hogenkamp D."/>
            <person name="Dixit R."/>
            <person name="Oppert B."/>
            <person name="Jiang H."/>
            <person name="Zou Z."/>
            <person name="Marshall J."/>
            <person name="Elpidina E."/>
            <person name="Vinokurov K."/>
            <person name="Oppert C."/>
            <person name="Zou Z."/>
            <person name="Evans J."/>
            <person name="Lu Z."/>
            <person name="Zhao P."/>
            <person name="Sumathipala N."/>
            <person name="Altincicek B."/>
            <person name="Vilcinskas A."/>
            <person name="Williams M."/>
            <person name="Hultmark D."/>
            <person name="Hetru C."/>
            <person name="Jiang H."/>
            <person name="Grimmelikhuijzen C.J."/>
            <person name="Hauser F."/>
            <person name="Cazzamali G."/>
            <person name="Williamson M."/>
            <person name="Park Y."/>
            <person name="Li B."/>
            <person name="Tanaka Y."/>
            <person name="Predel R."/>
            <person name="Neupert S."/>
            <person name="Schachtner J."/>
            <person name="Verleyen P."/>
            <person name="Raible F."/>
            <person name="Bork P."/>
            <person name="Friedrich M."/>
            <person name="Walden K.K."/>
            <person name="Robertson H.M."/>
            <person name="Angeli S."/>
            <person name="Foret S."/>
            <person name="Bucher G."/>
            <person name="Schuetz S."/>
            <person name="Maleszka R."/>
            <person name="Wimmer E.A."/>
            <person name="Beeman R.W."/>
            <person name="Lorenzen M."/>
            <person name="Tomoyasu Y."/>
            <person name="Miller S.C."/>
            <person name="Grossmann D."/>
            <person name="Bucher G."/>
        </authorList>
    </citation>
    <scope>NUCLEOTIDE SEQUENCE [LARGE SCALE GENOMIC DNA]</scope>
    <source>
        <strain evidence="16 17">Georgia GA2</strain>
    </source>
</reference>
<dbReference type="SUPFAM" id="SSF48264">
    <property type="entry name" value="Cytochrome P450"/>
    <property type="match status" value="1"/>
</dbReference>
<dbReference type="InterPro" id="IPR002401">
    <property type="entry name" value="Cyt_P450_E_grp-I"/>
</dbReference>
<dbReference type="eggNOG" id="KOG0157">
    <property type="taxonomic scope" value="Eukaryota"/>
</dbReference>
<evidence type="ECO:0000256" key="14">
    <source>
        <dbReference type="PIRSR" id="PIRSR602401-1"/>
    </source>
</evidence>
<dbReference type="PRINTS" id="PR00463">
    <property type="entry name" value="EP450I"/>
</dbReference>
<evidence type="ECO:0000313" key="16">
    <source>
        <dbReference type="EMBL" id="EFA10749.2"/>
    </source>
</evidence>
<evidence type="ECO:0000256" key="10">
    <source>
        <dbReference type="ARBA" id="ARBA00023002"/>
    </source>
</evidence>
<sequence>MPGPPKFNLFFGNMRPLHSTPAQIFNVLRKWGLEYYPIYKLWLFFVSVANILSPEDLALILPDMKHSKKSKAYDLIRRWLGNGLLTSFGTHWQVRRKILTPAFHFSILQDFILTFNESTEELVELLKKEVEKPFVEITPLITQFTLKVIGETAMGVKFDFSTKQAKEYKEAFHKLVSIVLHRIFRPYLAYDIFYVFSPKFYEERKLLKLLHNFTNDIIARRRNEFHQGTVNTQKKKRLAMLDLLLTAQKEEGIIDDEGIREEVDTFVFEGHDTVSAAINFTLMMLANHPEVQEEIVQEMKDVLGDIKKKPVYNDLQELKYMERVIKEVLRLYPSVHYISRELGEDMITTTGYKLKKGTILQLHIYDLHYNPVIYPEPEKFDPDRFLPENCDKRHPYAYIPFSAGPRNCIGQRFAMLELKAVLCGILSNFKLLWIPLRVLLWSKI</sequence>
<gene>
    <name evidence="16" type="primary">AUGUSTUS-3.0.2_12495</name>
    <name evidence="16" type="ORF">TcasGA2_TC012495</name>
</gene>
<keyword evidence="12 15" id="KW-0503">Monooxygenase</keyword>
<evidence type="ECO:0000256" key="6">
    <source>
        <dbReference type="ARBA" id="ARBA00022617"/>
    </source>
</evidence>
<dbReference type="OMA" id="NFEHETE"/>
<comment type="function">
    <text evidence="2">May be involved in the metabolism of insect hormones and in the breakdown of synthetic insecticides.</text>
</comment>
<dbReference type="InterPro" id="IPR001128">
    <property type="entry name" value="Cyt_P450"/>
</dbReference>
<evidence type="ECO:0000256" key="7">
    <source>
        <dbReference type="ARBA" id="ARBA00022723"/>
    </source>
</evidence>
<keyword evidence="7 14" id="KW-0479">Metal-binding</keyword>
<dbReference type="Pfam" id="PF00067">
    <property type="entry name" value="p450"/>
    <property type="match status" value="1"/>
</dbReference>
<proteinExistence type="inferred from homology"/>
<evidence type="ECO:0000256" key="3">
    <source>
        <dbReference type="ARBA" id="ARBA00004174"/>
    </source>
</evidence>
<organism evidence="16 17">
    <name type="scientific">Tribolium castaneum</name>
    <name type="common">Red flour beetle</name>
    <dbReference type="NCBI Taxonomy" id="7070"/>
    <lineage>
        <taxon>Eukaryota</taxon>
        <taxon>Metazoa</taxon>
        <taxon>Ecdysozoa</taxon>
        <taxon>Arthropoda</taxon>
        <taxon>Hexapoda</taxon>
        <taxon>Insecta</taxon>
        <taxon>Pterygota</taxon>
        <taxon>Neoptera</taxon>
        <taxon>Endopterygota</taxon>
        <taxon>Coleoptera</taxon>
        <taxon>Polyphaga</taxon>
        <taxon>Cucujiformia</taxon>
        <taxon>Tenebrionidae</taxon>
        <taxon>Tenebrionidae incertae sedis</taxon>
        <taxon>Tribolium</taxon>
    </lineage>
</organism>
<keyword evidence="13" id="KW-0472">Membrane</keyword>
<keyword evidence="17" id="KW-1185">Reference proteome</keyword>
<dbReference type="InterPro" id="IPR050196">
    <property type="entry name" value="Cytochrome_P450_Monoox"/>
</dbReference>
<evidence type="ECO:0000256" key="8">
    <source>
        <dbReference type="ARBA" id="ARBA00022824"/>
    </source>
</evidence>
<keyword evidence="8" id="KW-0256">Endoplasmic reticulum</keyword>
<dbReference type="GO" id="GO:0020037">
    <property type="term" value="F:heme binding"/>
    <property type="evidence" value="ECO:0007669"/>
    <property type="project" value="InterPro"/>
</dbReference>
<dbReference type="AlphaFoldDB" id="D6X2S4"/>
<dbReference type="GO" id="GO:0005506">
    <property type="term" value="F:iron ion binding"/>
    <property type="evidence" value="ECO:0007669"/>
    <property type="project" value="InterPro"/>
</dbReference>
<keyword evidence="11 14" id="KW-0408">Iron</keyword>
<reference evidence="16 17" key="2">
    <citation type="journal article" date="2010" name="Nucleic Acids Res.">
        <title>BeetleBase in 2010: revisions to provide comprehensive genomic information for Tribolium castaneum.</title>
        <authorList>
            <person name="Kim H.S."/>
            <person name="Murphy T."/>
            <person name="Xia J."/>
            <person name="Caragea D."/>
            <person name="Park Y."/>
            <person name="Beeman R.W."/>
            <person name="Lorenzen M.D."/>
            <person name="Butcher S."/>
            <person name="Manak J.R."/>
            <person name="Brown S.J."/>
        </authorList>
    </citation>
    <scope>GENOME REANNOTATION</scope>
    <source>
        <strain evidence="16 17">Georgia GA2</strain>
    </source>
</reference>
<accession>D6X2S4</accession>
<dbReference type="InParanoid" id="D6X2S4"/>
<keyword evidence="6 14" id="KW-0349">Heme</keyword>
<evidence type="ECO:0000256" key="9">
    <source>
        <dbReference type="ARBA" id="ARBA00022848"/>
    </source>
</evidence>
<name>D6X2S4_TRICA</name>
<dbReference type="GO" id="GO:0016705">
    <property type="term" value="F:oxidoreductase activity, acting on paired donors, with incorporation or reduction of molecular oxygen"/>
    <property type="evidence" value="ECO:0007669"/>
    <property type="project" value="InterPro"/>
</dbReference>
<keyword evidence="10 15" id="KW-0560">Oxidoreductase</keyword>
<dbReference type="PROSITE" id="PS00086">
    <property type="entry name" value="CYTOCHROME_P450"/>
    <property type="match status" value="1"/>
</dbReference>
<dbReference type="PANTHER" id="PTHR24291:SF189">
    <property type="entry name" value="CYTOCHROME P450 4C3-RELATED"/>
    <property type="match status" value="1"/>
</dbReference>
<dbReference type="HOGENOM" id="CLU_001570_5_1_1"/>
<dbReference type="CDD" id="cd20628">
    <property type="entry name" value="CYP4"/>
    <property type="match status" value="1"/>
</dbReference>
<dbReference type="GO" id="GO:0005789">
    <property type="term" value="C:endoplasmic reticulum membrane"/>
    <property type="evidence" value="ECO:0007669"/>
    <property type="project" value="UniProtKB-SubCell"/>
</dbReference>
<keyword evidence="9" id="KW-0492">Microsome</keyword>
<evidence type="ECO:0000256" key="4">
    <source>
        <dbReference type="ARBA" id="ARBA00004406"/>
    </source>
</evidence>
<evidence type="ECO:0000256" key="2">
    <source>
        <dbReference type="ARBA" id="ARBA00003690"/>
    </source>
</evidence>
<comment type="similarity">
    <text evidence="5 15">Belongs to the cytochrome P450 family.</text>
</comment>
<dbReference type="Proteomes" id="UP000007266">
    <property type="component" value="Linkage group 9"/>
</dbReference>
<comment type="cofactor">
    <cofactor evidence="1 14">
        <name>heme</name>
        <dbReference type="ChEBI" id="CHEBI:30413"/>
    </cofactor>
</comment>
<evidence type="ECO:0000256" key="15">
    <source>
        <dbReference type="RuleBase" id="RU000461"/>
    </source>
</evidence>
<feature type="binding site" description="axial binding residue" evidence="14">
    <location>
        <position position="408"/>
    </location>
    <ligand>
        <name>heme</name>
        <dbReference type="ChEBI" id="CHEBI:30413"/>
    </ligand>
    <ligandPart>
        <name>Fe</name>
        <dbReference type="ChEBI" id="CHEBI:18248"/>
    </ligandPart>
</feature>
<evidence type="ECO:0000256" key="11">
    <source>
        <dbReference type="ARBA" id="ARBA00023004"/>
    </source>
</evidence>
<evidence type="ECO:0000256" key="1">
    <source>
        <dbReference type="ARBA" id="ARBA00001971"/>
    </source>
</evidence>
<dbReference type="PRINTS" id="PR00385">
    <property type="entry name" value="P450"/>
</dbReference>
<evidence type="ECO:0000256" key="5">
    <source>
        <dbReference type="ARBA" id="ARBA00010617"/>
    </source>
</evidence>
<dbReference type="InterPro" id="IPR017972">
    <property type="entry name" value="Cyt_P450_CS"/>
</dbReference>
<comment type="subcellular location">
    <subcellularLocation>
        <location evidence="4">Endoplasmic reticulum membrane</location>
        <topology evidence="4">Peripheral membrane protein</topology>
    </subcellularLocation>
    <subcellularLocation>
        <location evidence="3">Microsome membrane</location>
        <topology evidence="3">Peripheral membrane protein</topology>
    </subcellularLocation>
</comment>
<dbReference type="Gene3D" id="1.10.630.10">
    <property type="entry name" value="Cytochrome P450"/>
    <property type="match status" value="1"/>
</dbReference>
<dbReference type="STRING" id="7070.D6X2S4"/>
<dbReference type="EMBL" id="KQ971372">
    <property type="protein sequence ID" value="EFA10749.2"/>
    <property type="molecule type" value="Genomic_DNA"/>
</dbReference>